<feature type="transmembrane region" description="Helical" evidence="1">
    <location>
        <begin position="30"/>
        <end position="49"/>
    </location>
</feature>
<keyword evidence="1" id="KW-0812">Transmembrane</keyword>
<keyword evidence="1" id="KW-0472">Membrane</keyword>
<evidence type="ECO:0000313" key="3">
    <source>
        <dbReference type="Proteomes" id="UP001597568"/>
    </source>
</evidence>
<proteinExistence type="predicted"/>
<evidence type="ECO:0000313" key="2">
    <source>
        <dbReference type="EMBL" id="MFD2868710.1"/>
    </source>
</evidence>
<keyword evidence="1" id="KW-1133">Transmembrane helix</keyword>
<dbReference type="EMBL" id="JBHUOR010000044">
    <property type="protein sequence ID" value="MFD2868710.1"/>
    <property type="molecule type" value="Genomic_DNA"/>
</dbReference>
<gene>
    <name evidence="2" type="ORF">ACFSY7_09360</name>
</gene>
<dbReference type="RefSeq" id="WP_380147681.1">
    <property type="nucleotide sequence ID" value="NZ_JBHUOR010000044.1"/>
</dbReference>
<organism evidence="2 3">
    <name type="scientific">Kurthia populi</name>
    <dbReference type="NCBI Taxonomy" id="1562132"/>
    <lineage>
        <taxon>Bacteria</taxon>
        <taxon>Bacillati</taxon>
        <taxon>Bacillota</taxon>
        <taxon>Bacilli</taxon>
        <taxon>Bacillales</taxon>
        <taxon>Caryophanaceae</taxon>
        <taxon>Kurthia</taxon>
    </lineage>
</organism>
<name>A0ABW5Y0A4_9BACL</name>
<dbReference type="InterPro" id="IPR035211">
    <property type="entry name" value="DUF5325"/>
</dbReference>
<comment type="caution">
    <text evidence="2">The sequence shown here is derived from an EMBL/GenBank/DDBJ whole genome shotgun (WGS) entry which is preliminary data.</text>
</comment>
<dbReference type="Proteomes" id="UP001597568">
    <property type="component" value="Unassembled WGS sequence"/>
</dbReference>
<evidence type="ECO:0000256" key="1">
    <source>
        <dbReference type="SAM" id="Phobius"/>
    </source>
</evidence>
<protein>
    <submittedName>
        <fullName evidence="2">YlaF family protein</fullName>
    </submittedName>
</protein>
<keyword evidence="3" id="KW-1185">Reference proteome</keyword>
<reference evidence="3" key="1">
    <citation type="journal article" date="2019" name="Int. J. Syst. Evol. Microbiol.">
        <title>The Global Catalogue of Microorganisms (GCM) 10K type strain sequencing project: providing services to taxonomists for standard genome sequencing and annotation.</title>
        <authorList>
            <consortium name="The Broad Institute Genomics Platform"/>
            <consortium name="The Broad Institute Genome Sequencing Center for Infectious Disease"/>
            <person name="Wu L."/>
            <person name="Ma J."/>
        </authorList>
    </citation>
    <scope>NUCLEOTIDE SEQUENCE [LARGE SCALE GENOMIC DNA]</scope>
    <source>
        <strain evidence="3">KCTC 33522</strain>
    </source>
</reference>
<sequence>MNKAKLVMMVLALAGVLSMCSIGVAVAEKSVFGVILGIVLVIAVFGYAFSLKRKFRERGLL</sequence>
<accession>A0ABW5Y0A4</accession>
<dbReference type="Pfam" id="PF17259">
    <property type="entry name" value="DUF5325"/>
    <property type="match status" value="1"/>
</dbReference>